<accession>A0A376C2T5</accession>
<reference evidence="1 2" key="1">
    <citation type="submission" date="2018-06" db="EMBL/GenBank/DDBJ databases">
        <authorList>
            <consortium name="Pathogen Informatics"/>
            <person name="Doyle S."/>
        </authorList>
    </citation>
    <scope>NUCLEOTIDE SEQUENCE [LARGE SCALE GENOMIC DNA]</scope>
    <source>
        <strain evidence="1 2">NCTC13532</strain>
    </source>
</reference>
<dbReference type="AlphaFoldDB" id="A0A376C2T5"/>
<gene>
    <name evidence="1" type="ORF">NCTC13532_00032</name>
</gene>
<sequence>MKKTKLIAAMGIAVTSFFYSCSTERELENETSQKLEQSLSAKGSEVCEIFDNATESSMIGGVKSVNFDNGISTNCDNNILIFPTLQAYGDAIIKLDQLIDDHNDAFDQQTINMTDEQADDYADTTGFDENEPLTKFEDELKFCSLRKEIETQEAQWLAQQTDGAWNISASPDDHFIDDETERALLSLGSEFIVGDCRTGYTLYKRYDWGYVSFPLNDPSQVSQALAALNNLPNPGQATQSQVAAALDPYKGSTGYSLNTTNPPASQASTCRGSVKDKGEHIFSSDRRIRWKHKLKDAHFPNLSGTSLMKTYTKSYRKKKGKWKTFRATIFTGYYGEISQPIQCTNLGPALLQGKERRRIKVKERSKMLIDVSVKQNEFFSVHKQEGNSYQNEVY</sequence>
<protein>
    <recommendedName>
        <fullName evidence="3">DUF4848 domain-containing protein</fullName>
    </recommendedName>
</protein>
<dbReference type="RefSeq" id="WP_050378461.1">
    <property type="nucleotide sequence ID" value="NZ_UFVR01000003.1"/>
</dbReference>
<evidence type="ECO:0000313" key="1">
    <source>
        <dbReference type="EMBL" id="STA63150.1"/>
    </source>
</evidence>
<dbReference type="Proteomes" id="UP000254282">
    <property type="component" value="Unassembled WGS sequence"/>
</dbReference>
<evidence type="ECO:0008006" key="3">
    <source>
        <dbReference type="Google" id="ProtNLM"/>
    </source>
</evidence>
<name>A0A376C2T5_9FLAO</name>
<evidence type="ECO:0000313" key="2">
    <source>
        <dbReference type="Proteomes" id="UP000254282"/>
    </source>
</evidence>
<proteinExistence type="predicted"/>
<dbReference type="PROSITE" id="PS51257">
    <property type="entry name" value="PROKAR_LIPOPROTEIN"/>
    <property type="match status" value="1"/>
</dbReference>
<dbReference type="EMBL" id="UFVR01000003">
    <property type="protein sequence ID" value="STA63150.1"/>
    <property type="molecule type" value="Genomic_DNA"/>
</dbReference>
<organism evidence="1 2">
    <name type="scientific">Chryseobacterium indoltheticum</name>
    <dbReference type="NCBI Taxonomy" id="254"/>
    <lineage>
        <taxon>Bacteria</taxon>
        <taxon>Pseudomonadati</taxon>
        <taxon>Bacteroidota</taxon>
        <taxon>Flavobacteriia</taxon>
        <taxon>Flavobacteriales</taxon>
        <taxon>Weeksellaceae</taxon>
        <taxon>Chryseobacterium group</taxon>
        <taxon>Chryseobacterium</taxon>
    </lineage>
</organism>